<evidence type="ECO:0000313" key="3">
    <source>
        <dbReference type="Proteomes" id="UP000444980"/>
    </source>
</evidence>
<protein>
    <recommendedName>
        <fullName evidence="4">Secreted protein</fullName>
    </recommendedName>
</protein>
<dbReference type="EMBL" id="BJOU01000017">
    <property type="protein sequence ID" value="GED99172.1"/>
    <property type="molecule type" value="Genomic_DNA"/>
</dbReference>
<gene>
    <name evidence="2" type="ORF">nbrc107697_32110</name>
</gene>
<sequence>MNTKPIAHSVRTRVAAAAVAVVAAAGVAVATGAGAAQASRVYPLGGCTQISPNVVDLPYNPTRVIVSEYAGTTYLITEFSSVWVGAGYNSRMRLDFHNLRTGQRGVRFSNRNVSPPYVGTHQIAIRTSHLGRGPVRLTLNAVNSNALWSIPAPNCSTVITVR</sequence>
<proteinExistence type="predicted"/>
<feature type="signal peptide" evidence="1">
    <location>
        <begin position="1"/>
        <end position="30"/>
    </location>
</feature>
<dbReference type="AlphaFoldDB" id="A0A7I9V1W1"/>
<accession>A0A7I9V1W1</accession>
<dbReference type="OrthoDB" id="4373845at2"/>
<name>A0A7I9V1W1_9ACTN</name>
<comment type="caution">
    <text evidence="2">The sequence shown here is derived from an EMBL/GenBank/DDBJ whole genome shotgun (WGS) entry which is preliminary data.</text>
</comment>
<organism evidence="2 3">
    <name type="scientific">Gordonia crocea</name>
    <dbReference type="NCBI Taxonomy" id="589162"/>
    <lineage>
        <taxon>Bacteria</taxon>
        <taxon>Bacillati</taxon>
        <taxon>Actinomycetota</taxon>
        <taxon>Actinomycetes</taxon>
        <taxon>Mycobacteriales</taxon>
        <taxon>Gordoniaceae</taxon>
        <taxon>Gordonia</taxon>
    </lineage>
</organism>
<dbReference type="Proteomes" id="UP000444980">
    <property type="component" value="Unassembled WGS sequence"/>
</dbReference>
<keyword evidence="1" id="KW-0732">Signal</keyword>
<evidence type="ECO:0000256" key="1">
    <source>
        <dbReference type="SAM" id="SignalP"/>
    </source>
</evidence>
<keyword evidence="3" id="KW-1185">Reference proteome</keyword>
<evidence type="ECO:0008006" key="4">
    <source>
        <dbReference type="Google" id="ProtNLM"/>
    </source>
</evidence>
<reference evidence="3" key="1">
    <citation type="submission" date="2019-06" db="EMBL/GenBank/DDBJ databases">
        <title>Gordonia isolated from sludge of a wastewater treatment plant.</title>
        <authorList>
            <person name="Tamura T."/>
            <person name="Aoyama K."/>
            <person name="Kang Y."/>
            <person name="Saito S."/>
            <person name="Akiyama N."/>
            <person name="Yazawa K."/>
            <person name="Gonoi T."/>
            <person name="Mikami Y."/>
        </authorList>
    </citation>
    <scope>NUCLEOTIDE SEQUENCE [LARGE SCALE GENOMIC DNA]</scope>
    <source>
        <strain evidence="3">NBRC 107697</strain>
    </source>
</reference>
<feature type="chain" id="PRO_5039431210" description="Secreted protein" evidence="1">
    <location>
        <begin position="31"/>
        <end position="162"/>
    </location>
</feature>
<evidence type="ECO:0000313" key="2">
    <source>
        <dbReference type="EMBL" id="GED99172.1"/>
    </source>
</evidence>
<dbReference type="RefSeq" id="WP_161928480.1">
    <property type="nucleotide sequence ID" value="NZ_BJOU01000017.1"/>
</dbReference>